<dbReference type="RefSeq" id="WP_184707333.1">
    <property type="nucleotide sequence ID" value="NZ_JACHBG010000010.1"/>
</dbReference>
<evidence type="ECO:0000313" key="3">
    <source>
        <dbReference type="Proteomes" id="UP000565576"/>
    </source>
</evidence>
<dbReference type="InterPro" id="IPR029068">
    <property type="entry name" value="Glyas_Bleomycin-R_OHBP_Dase"/>
</dbReference>
<evidence type="ECO:0000259" key="1">
    <source>
        <dbReference type="Pfam" id="PF06983"/>
    </source>
</evidence>
<dbReference type="SUPFAM" id="SSF54593">
    <property type="entry name" value="Glyoxalase/Bleomycin resistance protein/Dihydroxybiphenyl dioxygenase"/>
    <property type="match status" value="1"/>
</dbReference>
<feature type="domain" description="PhnB-like" evidence="1">
    <location>
        <begin position="5"/>
        <end position="130"/>
    </location>
</feature>
<dbReference type="Pfam" id="PF06983">
    <property type="entry name" value="3-dmu-9_3-mt"/>
    <property type="match status" value="1"/>
</dbReference>
<dbReference type="Gene3D" id="3.10.180.10">
    <property type="entry name" value="2,3-Dihydroxybiphenyl 1,2-Dioxygenase, domain 1"/>
    <property type="match status" value="1"/>
</dbReference>
<dbReference type="EMBL" id="JACHBG010000010">
    <property type="protein sequence ID" value="MBB6486954.1"/>
    <property type="molecule type" value="Genomic_DNA"/>
</dbReference>
<dbReference type="PANTHER" id="PTHR33990">
    <property type="entry name" value="PROTEIN YJDN-RELATED"/>
    <property type="match status" value="1"/>
</dbReference>
<dbReference type="Proteomes" id="UP000565576">
    <property type="component" value="Unassembled WGS sequence"/>
</dbReference>
<dbReference type="AlphaFoldDB" id="A0A7X0MDT7"/>
<dbReference type="InterPro" id="IPR028973">
    <property type="entry name" value="PhnB-like"/>
</dbReference>
<evidence type="ECO:0000313" key="2">
    <source>
        <dbReference type="EMBL" id="MBB6486954.1"/>
    </source>
</evidence>
<sequence>MAINTVTHINFRGNARKALSFYQGVFGGKIDIISHAQAYGTTNPDEVDLVGWGQVVSEDGFAVMAHDVPFGMAWNAGEIPYFVSVRGQDAVEISAYWVRLSQEATIIQPLEASAWAKLYGKLKDRFGVTWVLDVPAWPA</sequence>
<proteinExistence type="predicted"/>
<name>A0A7X0MDT7_9HYPH</name>
<protein>
    <submittedName>
        <fullName evidence="2">PhnB protein</fullName>
    </submittedName>
</protein>
<comment type="caution">
    <text evidence="2">The sequence shown here is derived from an EMBL/GenBank/DDBJ whole genome shotgun (WGS) entry which is preliminary data.</text>
</comment>
<gene>
    <name evidence="2" type="ORF">GGD46_004253</name>
</gene>
<organism evidence="2 3">
    <name type="scientific">Rhizobium lusitanum</name>
    <dbReference type="NCBI Taxonomy" id="293958"/>
    <lineage>
        <taxon>Bacteria</taxon>
        <taxon>Pseudomonadati</taxon>
        <taxon>Pseudomonadota</taxon>
        <taxon>Alphaproteobacteria</taxon>
        <taxon>Hyphomicrobiales</taxon>
        <taxon>Rhizobiaceae</taxon>
        <taxon>Rhizobium/Agrobacterium group</taxon>
        <taxon>Rhizobium</taxon>
    </lineage>
</organism>
<reference evidence="2 3" key="1">
    <citation type="submission" date="2020-08" db="EMBL/GenBank/DDBJ databases">
        <title>Genomic Encyclopedia of Type Strains, Phase IV (KMG-V): Genome sequencing to study the core and pangenomes of soil and plant-associated prokaryotes.</title>
        <authorList>
            <person name="Whitman W."/>
        </authorList>
    </citation>
    <scope>NUCLEOTIDE SEQUENCE [LARGE SCALE GENOMIC DNA]</scope>
    <source>
        <strain evidence="2 3">SEMIA 4060</strain>
    </source>
</reference>
<dbReference type="PANTHER" id="PTHR33990:SF1">
    <property type="entry name" value="PROTEIN YJDN"/>
    <property type="match status" value="1"/>
</dbReference>
<accession>A0A7X0MDT7</accession>